<organism evidence="2 3">
    <name type="scientific">Endocarpon pusillum</name>
    <dbReference type="NCBI Taxonomy" id="364733"/>
    <lineage>
        <taxon>Eukaryota</taxon>
        <taxon>Fungi</taxon>
        <taxon>Dikarya</taxon>
        <taxon>Ascomycota</taxon>
        <taxon>Pezizomycotina</taxon>
        <taxon>Eurotiomycetes</taxon>
        <taxon>Chaetothyriomycetidae</taxon>
        <taxon>Verrucariales</taxon>
        <taxon>Verrucariaceae</taxon>
        <taxon>Endocarpon</taxon>
    </lineage>
</organism>
<evidence type="ECO:0000259" key="1">
    <source>
        <dbReference type="Pfam" id="PF07883"/>
    </source>
</evidence>
<protein>
    <recommendedName>
        <fullName evidence="1">Cupin type-2 domain-containing protein</fullName>
    </recommendedName>
</protein>
<gene>
    <name evidence="2" type="ORF">GJ744_008138</name>
</gene>
<feature type="domain" description="Cupin type-2" evidence="1">
    <location>
        <begin position="49"/>
        <end position="103"/>
    </location>
</feature>
<comment type="caution">
    <text evidence="2">The sequence shown here is derived from an EMBL/GenBank/DDBJ whole genome shotgun (WGS) entry which is preliminary data.</text>
</comment>
<dbReference type="PANTHER" id="PTHR36440">
    <property type="entry name" value="PUTATIVE (AFU_ORTHOLOGUE AFUA_8G07350)-RELATED"/>
    <property type="match status" value="1"/>
</dbReference>
<evidence type="ECO:0000313" key="2">
    <source>
        <dbReference type="EMBL" id="KAF7502049.1"/>
    </source>
</evidence>
<dbReference type="InterPro" id="IPR014710">
    <property type="entry name" value="RmlC-like_jellyroll"/>
</dbReference>
<accession>A0A8H7A645</accession>
<dbReference type="PANTHER" id="PTHR36440:SF1">
    <property type="entry name" value="PUTATIVE (AFU_ORTHOLOGUE AFUA_8G07350)-RELATED"/>
    <property type="match status" value="1"/>
</dbReference>
<dbReference type="OrthoDB" id="5370773at2759"/>
<dbReference type="AlphaFoldDB" id="A0A8H7A645"/>
<dbReference type="Pfam" id="PF07883">
    <property type="entry name" value="Cupin_2"/>
    <property type="match status" value="2"/>
</dbReference>
<name>A0A8H7A645_9EURO</name>
<feature type="domain" description="Cupin type-2" evidence="1">
    <location>
        <begin position="226"/>
        <end position="284"/>
    </location>
</feature>
<dbReference type="InterPro" id="IPR011051">
    <property type="entry name" value="RmlC_Cupin_sf"/>
</dbReference>
<dbReference type="SUPFAM" id="SSF51182">
    <property type="entry name" value="RmlC-like cupins"/>
    <property type="match status" value="2"/>
</dbReference>
<dbReference type="EMBL" id="JAACFV010000429">
    <property type="protein sequence ID" value="KAF7502049.1"/>
    <property type="molecule type" value="Genomic_DNA"/>
</dbReference>
<proteinExistence type="predicted"/>
<dbReference type="Gene3D" id="2.60.120.10">
    <property type="entry name" value="Jelly Rolls"/>
    <property type="match status" value="2"/>
</dbReference>
<dbReference type="InterPro" id="IPR053146">
    <property type="entry name" value="QDO-like"/>
</dbReference>
<keyword evidence="3" id="KW-1185">Reference proteome</keyword>
<sequence length="345" mass="37341">MVKIAKPFVTNADDSPAYWQIGNLWQVMATGVQTDNAFTLLDQIVHDGGGGGPVTHTHSQDEGLYVISGRCTFNAGGHQGLPGSPGTFVSIPGNTEHSFTVDEPDTHVLNFYLPAGFEQLLIGISHPAKERKPPPPELVEEMMAPPWLAEKLAADYGEISVLGNPFVDKPDPAKMLTKPTPGAKLFPFTANASNLEKITAMGGHWTILADGKQTGGCYCLLEVKFRKGIVIAPRIYKERDEMIYVLDGSMSFLLDDRVVKAGTGSLVYIPSGTVYSGRVDSEEAHCLNLHTRSGFEELVQFVGRPDVKGPSTLPEDSQQKSSDAAVRARLLDTIGLQELLVPDLL</sequence>
<dbReference type="InterPro" id="IPR013096">
    <property type="entry name" value="Cupin_2"/>
</dbReference>
<evidence type="ECO:0000313" key="3">
    <source>
        <dbReference type="Proteomes" id="UP000606974"/>
    </source>
</evidence>
<dbReference type="Proteomes" id="UP000606974">
    <property type="component" value="Unassembled WGS sequence"/>
</dbReference>
<reference evidence="2" key="1">
    <citation type="submission" date="2020-02" db="EMBL/GenBank/DDBJ databases">
        <authorList>
            <person name="Palmer J.M."/>
        </authorList>
    </citation>
    <scope>NUCLEOTIDE SEQUENCE</scope>
    <source>
        <strain evidence="2">EPUS1.4</strain>
        <tissue evidence="2">Thallus</tissue>
    </source>
</reference>